<reference evidence="1" key="1">
    <citation type="journal article" date="2014" name="Nat. Commun.">
        <title>Multiple recent horizontal transfers of a large genomic region in cheese making fungi.</title>
        <authorList>
            <person name="Cheeseman K."/>
            <person name="Ropars J."/>
            <person name="Renault P."/>
            <person name="Dupont J."/>
            <person name="Gouzy J."/>
            <person name="Branca A."/>
            <person name="Abraham A.L."/>
            <person name="Ceppi M."/>
            <person name="Conseiller E."/>
            <person name="Debuchy R."/>
            <person name="Malagnac F."/>
            <person name="Goarin A."/>
            <person name="Silar P."/>
            <person name="Lacoste S."/>
            <person name="Sallet E."/>
            <person name="Bensimon A."/>
            <person name="Giraud T."/>
            <person name="Brygoo Y."/>
        </authorList>
    </citation>
    <scope>NUCLEOTIDE SEQUENCE [LARGE SCALE GENOMIC DNA]</scope>
    <source>
        <strain evidence="1">FM164</strain>
    </source>
</reference>
<organism evidence="1 2">
    <name type="scientific">Penicillium roqueforti (strain FM164)</name>
    <dbReference type="NCBI Taxonomy" id="1365484"/>
    <lineage>
        <taxon>Eukaryota</taxon>
        <taxon>Fungi</taxon>
        <taxon>Dikarya</taxon>
        <taxon>Ascomycota</taxon>
        <taxon>Pezizomycotina</taxon>
        <taxon>Eurotiomycetes</taxon>
        <taxon>Eurotiomycetidae</taxon>
        <taxon>Eurotiales</taxon>
        <taxon>Aspergillaceae</taxon>
        <taxon>Penicillium</taxon>
    </lineage>
</organism>
<gene>
    <name evidence="1" type="ORF">PROQFM164_S02g001729</name>
</gene>
<keyword evidence="2" id="KW-1185">Reference proteome</keyword>
<dbReference type="Proteomes" id="UP000030686">
    <property type="component" value="Unassembled WGS sequence"/>
</dbReference>
<dbReference type="EMBL" id="HG792016">
    <property type="protein sequence ID" value="CDM31579.1"/>
    <property type="molecule type" value="Genomic_DNA"/>
</dbReference>
<proteinExistence type="predicted"/>
<accession>W6QBP7</accession>
<dbReference type="AlphaFoldDB" id="W6QBP7"/>
<sequence>MLNARRWRLLFSQNRLYFWTISGVAIVVANEKLHLSIAIYKIVDRRGSDK</sequence>
<name>W6QBP7_PENRF</name>
<protein>
    <submittedName>
        <fullName evidence="1">Genomic scaffold, ProqFM164S02</fullName>
    </submittedName>
</protein>
<evidence type="ECO:0000313" key="1">
    <source>
        <dbReference type="EMBL" id="CDM31579.1"/>
    </source>
</evidence>
<evidence type="ECO:0000313" key="2">
    <source>
        <dbReference type="Proteomes" id="UP000030686"/>
    </source>
</evidence>